<feature type="domain" description="EH" evidence="4">
    <location>
        <begin position="120"/>
        <end position="210"/>
    </location>
</feature>
<sequence>MTKGFFATEEEEILVSRIFARAGDQTLGIITGDAAVEIFAETVDLPPAVLGIIWNVADEEHSGNLTERGLAVAVRLIGWAQSGKEVTPGLVNIPGPVPQIRGISDDIPSKDTLPPFTLQDLKKFRRRFWECGPLNDLLDGDKARDCFLESKLSPEDLWQIWNVADTQKRGTLDFSDFALGMYLIQAIASGQLISVPSTFPKQIYEKIRSLNTSYPSPPPPLTKVPPPIPYKPSVKSPAFPTPLQSPRAQSFFLNTAPIDGWDVSQEELSDANFHYDALKPDVSGYVEGDLAAKFMLRFNLPPEDLAHIWDLADINNDNRLTRDEFAVATHLIKRRLSGAPLPFSLPHSLVPPSLRSTIKRPKSSIQSLPNSPAIEDRPKPNRLTKPRSETLYAPRPPIPPKPTSILKARHSISHISAPQEVLQLQSLSNIDDGKSWQRLPSEMEVSLTKRVENLEKENTDLESYVKRLLDMAESRGGVQTQNEELTRKNESLSEKIRELESLTSQLIAESEENEVVEDLTRQNRHLTQRVADMDSIRAQLIQSTRHLELSTREIENLKSKIQQLEEAAEESSRLLSEAGDLKARVRTLEEENEQLKSRTLEMERSISHSQPSGTKANIRELRILMKDVTRENEDLKKRMRDMDKSTAQLLLSKDHATNDALRRRNTQLSFQVQELEQLTQKLQTSSDDNELQRVLEQVTQENEGLKTRLRQSQQTIAQLQATSSRTGDLEREVGTLKTELRHLKVQLQNAASPQTHEDPNVPPPAYDEDFITV</sequence>
<evidence type="ECO:0000256" key="2">
    <source>
        <dbReference type="SAM" id="Coils"/>
    </source>
</evidence>
<feature type="domain" description="EH" evidence="4">
    <location>
        <begin position="267"/>
        <end position="356"/>
    </location>
</feature>
<keyword evidence="2" id="KW-0175">Coiled coil</keyword>
<dbReference type="Gene3D" id="1.10.238.10">
    <property type="entry name" value="EF-hand"/>
    <property type="match status" value="3"/>
</dbReference>
<dbReference type="PANTHER" id="PTHR11216">
    <property type="entry name" value="EH DOMAIN"/>
    <property type="match status" value="1"/>
</dbReference>
<dbReference type="GO" id="GO:0005509">
    <property type="term" value="F:calcium ion binding"/>
    <property type="evidence" value="ECO:0007669"/>
    <property type="project" value="InterPro"/>
</dbReference>
<feature type="domain" description="EH" evidence="4">
    <location>
        <begin position="11"/>
        <end position="98"/>
    </location>
</feature>
<dbReference type="OrthoDB" id="524326at2759"/>
<dbReference type="InterPro" id="IPR011992">
    <property type="entry name" value="EF-hand-dom_pair"/>
</dbReference>
<dbReference type="Proteomes" id="UP000807353">
    <property type="component" value="Unassembled WGS sequence"/>
</dbReference>
<dbReference type="Pfam" id="PF12763">
    <property type="entry name" value="EH"/>
    <property type="match status" value="3"/>
</dbReference>
<dbReference type="InterPro" id="IPR000261">
    <property type="entry name" value="EH_dom"/>
</dbReference>
<dbReference type="GO" id="GO:0016197">
    <property type="term" value="P:endosomal transport"/>
    <property type="evidence" value="ECO:0007669"/>
    <property type="project" value="TreeGrafter"/>
</dbReference>
<gene>
    <name evidence="6" type="ORF">BDZ94DRAFT_1247709</name>
</gene>
<evidence type="ECO:0000259" key="4">
    <source>
        <dbReference type="PROSITE" id="PS50031"/>
    </source>
</evidence>
<dbReference type="AlphaFoldDB" id="A0A9P6CMZ2"/>
<evidence type="ECO:0008006" key="8">
    <source>
        <dbReference type="Google" id="ProtNLM"/>
    </source>
</evidence>
<dbReference type="CDD" id="cd00052">
    <property type="entry name" value="EH"/>
    <property type="match status" value="2"/>
</dbReference>
<feature type="coiled-coil region" evidence="2">
    <location>
        <begin position="444"/>
        <end position="512"/>
    </location>
</feature>
<evidence type="ECO:0000259" key="5">
    <source>
        <dbReference type="PROSITE" id="PS50222"/>
    </source>
</evidence>
<dbReference type="GO" id="GO:0006897">
    <property type="term" value="P:endocytosis"/>
    <property type="evidence" value="ECO:0007669"/>
    <property type="project" value="TreeGrafter"/>
</dbReference>
<evidence type="ECO:0000256" key="1">
    <source>
        <dbReference type="ARBA" id="ARBA00022837"/>
    </source>
</evidence>
<organism evidence="6 7">
    <name type="scientific">Collybia nuda</name>
    <dbReference type="NCBI Taxonomy" id="64659"/>
    <lineage>
        <taxon>Eukaryota</taxon>
        <taxon>Fungi</taxon>
        <taxon>Dikarya</taxon>
        <taxon>Basidiomycota</taxon>
        <taxon>Agaricomycotina</taxon>
        <taxon>Agaricomycetes</taxon>
        <taxon>Agaricomycetidae</taxon>
        <taxon>Agaricales</taxon>
        <taxon>Tricholomatineae</taxon>
        <taxon>Clitocybaceae</taxon>
        <taxon>Collybia</taxon>
    </lineage>
</organism>
<feature type="domain" description="EF-hand" evidence="5">
    <location>
        <begin position="152"/>
        <end position="187"/>
    </location>
</feature>
<keyword evidence="1" id="KW-0106">Calcium</keyword>
<dbReference type="GO" id="GO:0005737">
    <property type="term" value="C:cytoplasm"/>
    <property type="evidence" value="ECO:0007669"/>
    <property type="project" value="TreeGrafter"/>
</dbReference>
<comment type="caution">
    <text evidence="6">The sequence shown here is derived from an EMBL/GenBank/DDBJ whole genome shotgun (WGS) entry which is preliminary data.</text>
</comment>
<feature type="region of interest" description="Disordered" evidence="3">
    <location>
        <begin position="354"/>
        <end position="400"/>
    </location>
</feature>
<accession>A0A9P6CMZ2</accession>
<keyword evidence="7" id="KW-1185">Reference proteome</keyword>
<name>A0A9P6CMZ2_9AGAR</name>
<evidence type="ECO:0000313" key="6">
    <source>
        <dbReference type="EMBL" id="KAF9467785.1"/>
    </source>
</evidence>
<evidence type="ECO:0000256" key="3">
    <source>
        <dbReference type="SAM" id="MobiDB-lite"/>
    </source>
</evidence>
<feature type="region of interest" description="Disordered" evidence="3">
    <location>
        <begin position="749"/>
        <end position="773"/>
    </location>
</feature>
<dbReference type="InterPro" id="IPR002048">
    <property type="entry name" value="EF_hand_dom"/>
</dbReference>
<evidence type="ECO:0000313" key="7">
    <source>
        <dbReference type="Proteomes" id="UP000807353"/>
    </source>
</evidence>
<dbReference type="PROSITE" id="PS50222">
    <property type="entry name" value="EF_HAND_2"/>
    <property type="match status" value="2"/>
</dbReference>
<dbReference type="PROSITE" id="PS50031">
    <property type="entry name" value="EH"/>
    <property type="match status" value="3"/>
</dbReference>
<protein>
    <recommendedName>
        <fullName evidence="8">Epidermal growth factor receptor substrate 15-like 1</fullName>
    </recommendedName>
</protein>
<dbReference type="SUPFAM" id="SSF47473">
    <property type="entry name" value="EF-hand"/>
    <property type="match status" value="3"/>
</dbReference>
<feature type="region of interest" description="Disordered" evidence="3">
    <location>
        <begin position="595"/>
        <end position="614"/>
    </location>
</feature>
<proteinExistence type="predicted"/>
<dbReference type="SMART" id="SM00027">
    <property type="entry name" value="EH"/>
    <property type="match status" value="3"/>
</dbReference>
<feature type="compositionally biased region" description="Basic and acidic residues" evidence="3">
    <location>
        <begin position="595"/>
        <end position="606"/>
    </location>
</feature>
<dbReference type="GO" id="GO:0005886">
    <property type="term" value="C:plasma membrane"/>
    <property type="evidence" value="ECO:0007669"/>
    <property type="project" value="TreeGrafter"/>
</dbReference>
<dbReference type="InterPro" id="IPR018247">
    <property type="entry name" value="EF_Hand_1_Ca_BS"/>
</dbReference>
<dbReference type="EMBL" id="MU150235">
    <property type="protein sequence ID" value="KAF9467785.1"/>
    <property type="molecule type" value="Genomic_DNA"/>
</dbReference>
<dbReference type="PROSITE" id="PS00018">
    <property type="entry name" value="EF_HAND_1"/>
    <property type="match status" value="1"/>
</dbReference>
<reference evidence="6" key="1">
    <citation type="submission" date="2020-11" db="EMBL/GenBank/DDBJ databases">
        <authorList>
            <consortium name="DOE Joint Genome Institute"/>
            <person name="Ahrendt S."/>
            <person name="Riley R."/>
            <person name="Andreopoulos W."/>
            <person name="Labutti K."/>
            <person name="Pangilinan J."/>
            <person name="Ruiz-Duenas F.J."/>
            <person name="Barrasa J.M."/>
            <person name="Sanchez-Garcia M."/>
            <person name="Camarero S."/>
            <person name="Miyauchi S."/>
            <person name="Serrano A."/>
            <person name="Linde D."/>
            <person name="Babiker R."/>
            <person name="Drula E."/>
            <person name="Ayuso-Fernandez I."/>
            <person name="Pacheco R."/>
            <person name="Padilla G."/>
            <person name="Ferreira P."/>
            <person name="Barriuso J."/>
            <person name="Kellner H."/>
            <person name="Castanera R."/>
            <person name="Alfaro M."/>
            <person name="Ramirez L."/>
            <person name="Pisabarro A.G."/>
            <person name="Kuo A."/>
            <person name="Tritt A."/>
            <person name="Lipzen A."/>
            <person name="He G."/>
            <person name="Yan M."/>
            <person name="Ng V."/>
            <person name="Cullen D."/>
            <person name="Martin F."/>
            <person name="Rosso M.-N."/>
            <person name="Henrissat B."/>
            <person name="Hibbett D."/>
            <person name="Martinez A.T."/>
            <person name="Grigoriev I.V."/>
        </authorList>
    </citation>
    <scope>NUCLEOTIDE SEQUENCE</scope>
    <source>
        <strain evidence="6">CBS 247.69</strain>
    </source>
</reference>
<feature type="domain" description="EF-hand" evidence="5">
    <location>
        <begin position="300"/>
        <end position="335"/>
    </location>
</feature>